<feature type="transmembrane region" description="Helical" evidence="6">
    <location>
        <begin position="56"/>
        <end position="74"/>
    </location>
</feature>
<feature type="transmembrane region" description="Helical" evidence="6">
    <location>
        <begin position="220"/>
        <end position="238"/>
    </location>
</feature>
<evidence type="ECO:0000256" key="6">
    <source>
        <dbReference type="SAM" id="Phobius"/>
    </source>
</evidence>
<organism evidence="7 8">
    <name type="scientific">Halpernia humi</name>
    <dbReference type="NCBI Taxonomy" id="493375"/>
    <lineage>
        <taxon>Bacteria</taxon>
        <taxon>Pseudomonadati</taxon>
        <taxon>Bacteroidota</taxon>
        <taxon>Flavobacteriia</taxon>
        <taxon>Flavobacteriales</taxon>
        <taxon>Weeksellaceae</taxon>
        <taxon>Chryseobacterium group</taxon>
        <taxon>Halpernia</taxon>
    </lineage>
</organism>
<proteinExistence type="predicted"/>
<keyword evidence="4 6" id="KW-1133">Transmembrane helix</keyword>
<evidence type="ECO:0000256" key="2">
    <source>
        <dbReference type="ARBA" id="ARBA00022475"/>
    </source>
</evidence>
<keyword evidence="8" id="KW-1185">Reference proteome</keyword>
<dbReference type="Proteomes" id="UP000236738">
    <property type="component" value="Unassembled WGS sequence"/>
</dbReference>
<dbReference type="InterPro" id="IPR051449">
    <property type="entry name" value="ABC-2_transporter_component"/>
</dbReference>
<dbReference type="RefSeq" id="WP_103914802.1">
    <property type="nucleotide sequence ID" value="NZ_FNUS01000008.1"/>
</dbReference>
<dbReference type="AlphaFoldDB" id="A0A1H6BL96"/>
<feature type="transmembrane region" description="Helical" evidence="6">
    <location>
        <begin position="165"/>
        <end position="182"/>
    </location>
</feature>
<reference evidence="8" key="1">
    <citation type="submission" date="2016-10" db="EMBL/GenBank/DDBJ databases">
        <authorList>
            <person name="Varghese N."/>
            <person name="Submissions S."/>
        </authorList>
    </citation>
    <scope>NUCLEOTIDE SEQUENCE [LARGE SCALE GENOMIC DNA]</scope>
    <source>
        <strain evidence="8">DSM 21580</strain>
    </source>
</reference>
<dbReference type="PANTHER" id="PTHR30294:SF29">
    <property type="entry name" value="MULTIDRUG ABC TRANSPORTER PERMEASE YBHS-RELATED"/>
    <property type="match status" value="1"/>
</dbReference>
<sequence>MLAIFKKELWSYFGSWSAWLILGAFSLLGTLFLFFFDNDFNIFEIGMASLQSYFVLVPWLLMFILPALSMKSLAEEEQNGTLSWLFSQPIKISEIIIGKFSAVFLIGILCLLPSLIYFYTVYVLGVPEGNIDLGMTFGSYFGLILLIAAFSAIGILASSLSKNQIMAYLVGVFLCFILYFGIQQLASYKLLGGADYLLQNLGFYQHYIGFSRGLVDSKDVFYFLFVIGLGLFLAKVFVEKKK</sequence>
<keyword evidence="2" id="KW-1003">Cell membrane</keyword>
<evidence type="ECO:0000256" key="5">
    <source>
        <dbReference type="ARBA" id="ARBA00023136"/>
    </source>
</evidence>
<dbReference type="GO" id="GO:0140359">
    <property type="term" value="F:ABC-type transporter activity"/>
    <property type="evidence" value="ECO:0007669"/>
    <property type="project" value="InterPro"/>
</dbReference>
<gene>
    <name evidence="7" type="ORF">SAMN05421847_2976</name>
</gene>
<evidence type="ECO:0000313" key="7">
    <source>
        <dbReference type="EMBL" id="SEG61489.1"/>
    </source>
</evidence>
<keyword evidence="5 6" id="KW-0472">Membrane</keyword>
<feature type="transmembrane region" description="Helical" evidence="6">
    <location>
        <begin position="95"/>
        <end position="119"/>
    </location>
</feature>
<feature type="transmembrane region" description="Helical" evidence="6">
    <location>
        <begin position="12"/>
        <end position="36"/>
    </location>
</feature>
<evidence type="ECO:0000256" key="4">
    <source>
        <dbReference type="ARBA" id="ARBA00022989"/>
    </source>
</evidence>
<feature type="transmembrane region" description="Helical" evidence="6">
    <location>
        <begin position="139"/>
        <end position="158"/>
    </location>
</feature>
<dbReference type="GO" id="GO:0005886">
    <property type="term" value="C:plasma membrane"/>
    <property type="evidence" value="ECO:0007669"/>
    <property type="project" value="UniProtKB-SubCell"/>
</dbReference>
<keyword evidence="3 6" id="KW-0812">Transmembrane</keyword>
<protein>
    <submittedName>
        <fullName evidence="7">Protein involved in gliding motility GldF</fullName>
    </submittedName>
</protein>
<dbReference type="Pfam" id="PF12679">
    <property type="entry name" value="ABC2_membrane_2"/>
    <property type="match status" value="1"/>
</dbReference>
<comment type="subcellular location">
    <subcellularLocation>
        <location evidence="1">Cell membrane</location>
        <topology evidence="1">Multi-pass membrane protein</topology>
    </subcellularLocation>
</comment>
<dbReference type="OrthoDB" id="9794512at2"/>
<name>A0A1H6BL96_9FLAO</name>
<dbReference type="PANTHER" id="PTHR30294">
    <property type="entry name" value="MEMBRANE COMPONENT OF ABC TRANSPORTER YHHJ-RELATED"/>
    <property type="match status" value="1"/>
</dbReference>
<evidence type="ECO:0000256" key="3">
    <source>
        <dbReference type="ARBA" id="ARBA00022692"/>
    </source>
</evidence>
<evidence type="ECO:0000313" key="8">
    <source>
        <dbReference type="Proteomes" id="UP000236738"/>
    </source>
</evidence>
<evidence type="ECO:0000256" key="1">
    <source>
        <dbReference type="ARBA" id="ARBA00004651"/>
    </source>
</evidence>
<dbReference type="EMBL" id="FNUS01000008">
    <property type="protein sequence ID" value="SEG61489.1"/>
    <property type="molecule type" value="Genomic_DNA"/>
</dbReference>
<accession>A0A1H6BL96</accession>